<dbReference type="Pfam" id="PF14313">
    <property type="entry name" value="Soyouz_module"/>
    <property type="match status" value="1"/>
</dbReference>
<keyword evidence="2" id="KW-0597">Phosphoprotein</keyword>
<feature type="region of interest" description="Disordered" evidence="4">
    <location>
        <begin position="118"/>
        <end position="158"/>
    </location>
</feature>
<protein>
    <recommendedName>
        <fullName evidence="1">Phosphoprotein</fullName>
    </recommendedName>
</protein>
<accession>A0A858HQN9</accession>
<evidence type="ECO:0000256" key="3">
    <source>
        <dbReference type="ARBA" id="ARBA00022953"/>
    </source>
</evidence>
<dbReference type="EMBL" id="MT085307">
    <property type="protein sequence ID" value="QIM74053.1"/>
    <property type="molecule type" value="Viral_cRNA"/>
</dbReference>
<feature type="region of interest" description="Disordered" evidence="4">
    <location>
        <begin position="27"/>
        <end position="105"/>
    </location>
</feature>
<dbReference type="Gene3D" id="1.20.5.110">
    <property type="match status" value="1"/>
</dbReference>
<feature type="region of interest" description="Disordered" evidence="4">
    <location>
        <begin position="268"/>
        <end position="292"/>
    </location>
</feature>
<evidence type="ECO:0000313" key="6">
    <source>
        <dbReference type="EMBL" id="QIM74053.1"/>
    </source>
</evidence>
<feature type="compositionally biased region" description="Polar residues" evidence="4">
    <location>
        <begin position="93"/>
        <end position="105"/>
    </location>
</feature>
<dbReference type="Gene3D" id="6.10.250.2490">
    <property type="match status" value="1"/>
</dbReference>
<proteinExistence type="predicted"/>
<evidence type="ECO:0000256" key="1">
    <source>
        <dbReference type="ARBA" id="ARBA00020572"/>
    </source>
</evidence>
<feature type="compositionally biased region" description="Polar residues" evidence="4">
    <location>
        <begin position="275"/>
        <end position="292"/>
    </location>
</feature>
<reference evidence="6" key="1">
    <citation type="journal article" date="2020" name="Res Sq">
        <title>Decoding the RNA viromes of rodent lungs provides new visions into the origin and evolution pattern of rodent-borne diseases in Mainland Southeast Asia.</title>
        <authorList>
            <person name="Wu Z."/>
            <person name="Han Y."/>
            <person name="Liu B."/>
            <person name="Li H."/>
            <person name="Zhu G."/>
            <person name="Latinne A."/>
            <person name="Dong J."/>
            <person name="Sun L."/>
            <person name="Du J."/>
            <person name="Zhou S."/>
            <person name="Chen M."/>
            <person name="Kritiyakan A."/>
            <person name="Jittapalapong S."/>
            <person name="Chaisiri K."/>
            <person name="Buchy P."/>
            <person name="Duong V."/>
            <person name="Yang J."/>
            <person name="Jiang J."/>
            <person name="Xu X."/>
            <person name="Zhou H."/>
            <person name="Yang F."/>
            <person name="Morand S."/>
            <person name="Daszak P."/>
            <person name="Jin Q."/>
        </authorList>
    </citation>
    <scope>NUCLEOTIDE SEQUENCE</scope>
    <source>
        <strain evidence="6">RtRt-ParaV/Tb2018</strain>
    </source>
</reference>
<dbReference type="InterPro" id="IPR025909">
    <property type="entry name" value="Soyouz_module"/>
</dbReference>
<dbReference type="InterPro" id="IPR004897">
    <property type="entry name" value="P/V_Pprotein_paramyxoviral"/>
</dbReference>
<feature type="domain" description="Phosphoprotein P soyouz module" evidence="5">
    <location>
        <begin position="1"/>
        <end position="56"/>
    </location>
</feature>
<evidence type="ECO:0000259" key="5">
    <source>
        <dbReference type="Pfam" id="PF14313"/>
    </source>
</evidence>
<sequence length="496" mass="54162">MSDYSPEALQQLVKDGIKTIELLQQSPEDFQKTYGRSAIQEPSTRARIQAWESINPNNDHSGDKNKGGQGAQEGADTSSSKRDTTAYGGHGDQPQSNWDNKETGLQGSDQQIWDAAYHDGNSSRDRGNSTGGLPKAGEGGDTLQSGNQEFEGYHPDGPVDAREYNQISSMDHEMSAAELFGATTQLTSMRSATTDDFAKVFEEGTPKVHRRLRGITAVVPASKAVGSVGGPVKKGTDESTVSTLLGDVQLSGSGAIHNVHPSLLHQPKKNAHAENAQSSVQDVSTTGATGQSSEATCYNQEVEGKLNLVLRELDSISKRLDYLPEIKEEIKNINKKITNLSLGLSTVENYIKSMMIIIPSSGKAEGKESPEINPDLKAVIGRDKTRGLREVLEQRSDLESLELTGSVKGSVDKKYVTQELDFGKSNAANFIPSNDPSSYYTIVAMIKDEIEDVKRQHDLINWVSESMTKYPIEQIYRLVREALDAEEDYTDESESD</sequence>
<gene>
    <name evidence="6" type="primary">P/V/C</name>
</gene>
<keyword evidence="3" id="KW-0693">Viral RNA replication</keyword>
<evidence type="ECO:0000256" key="4">
    <source>
        <dbReference type="SAM" id="MobiDB-lite"/>
    </source>
</evidence>
<dbReference type="Pfam" id="PF03210">
    <property type="entry name" value="Paramyx_P_V_C"/>
    <property type="match status" value="1"/>
</dbReference>
<organism evidence="6">
    <name type="scientific">Paramyxoviridae sp</name>
    <dbReference type="NCBI Taxonomy" id="1663356"/>
    <lineage>
        <taxon>Viruses</taxon>
        <taxon>Riboviria</taxon>
        <taxon>Orthornavirae</taxon>
        <taxon>Negarnaviricota</taxon>
        <taxon>Haploviricotina</taxon>
        <taxon>Monjiviricetes</taxon>
        <taxon>Mononegavirales</taxon>
        <taxon>Paramyxoviridae</taxon>
    </lineage>
</organism>
<evidence type="ECO:0000256" key="2">
    <source>
        <dbReference type="ARBA" id="ARBA00022553"/>
    </source>
</evidence>
<name>A0A858HQN9_9MONO</name>